<dbReference type="Proteomes" id="UP000509510">
    <property type="component" value="Chromosome I"/>
</dbReference>
<evidence type="ECO:0000256" key="1">
    <source>
        <dbReference type="SAM" id="MobiDB-lite"/>
    </source>
</evidence>
<dbReference type="AlphaFoldDB" id="A0A7H8QM82"/>
<feature type="region of interest" description="Disordered" evidence="1">
    <location>
        <begin position="153"/>
        <end position="173"/>
    </location>
</feature>
<proteinExistence type="predicted"/>
<dbReference type="KEGG" id="trg:TRUGW13939_02012"/>
<feature type="region of interest" description="Disordered" evidence="1">
    <location>
        <begin position="255"/>
        <end position="285"/>
    </location>
</feature>
<gene>
    <name evidence="2" type="ORF">TRUGW13939_02012</name>
</gene>
<name>A0A7H8QM82_TALRU</name>
<organism evidence="2 3">
    <name type="scientific">Talaromyces rugulosus</name>
    <name type="common">Penicillium rugulosum</name>
    <dbReference type="NCBI Taxonomy" id="121627"/>
    <lineage>
        <taxon>Eukaryota</taxon>
        <taxon>Fungi</taxon>
        <taxon>Dikarya</taxon>
        <taxon>Ascomycota</taxon>
        <taxon>Pezizomycotina</taxon>
        <taxon>Eurotiomycetes</taxon>
        <taxon>Eurotiomycetidae</taxon>
        <taxon>Eurotiales</taxon>
        <taxon>Trichocomaceae</taxon>
        <taxon>Talaromyces</taxon>
        <taxon>Talaromyces sect. Islandici</taxon>
    </lineage>
</organism>
<dbReference type="EMBL" id="CP055898">
    <property type="protein sequence ID" value="QKX54922.1"/>
    <property type="molecule type" value="Genomic_DNA"/>
</dbReference>
<evidence type="ECO:0008006" key="4">
    <source>
        <dbReference type="Google" id="ProtNLM"/>
    </source>
</evidence>
<dbReference type="OrthoDB" id="5345494at2759"/>
<evidence type="ECO:0000313" key="2">
    <source>
        <dbReference type="EMBL" id="QKX54922.1"/>
    </source>
</evidence>
<dbReference type="RefSeq" id="XP_035341101.1">
    <property type="nucleotide sequence ID" value="XM_035485208.1"/>
</dbReference>
<keyword evidence="3" id="KW-1185">Reference proteome</keyword>
<accession>A0A7H8QM82</accession>
<protein>
    <recommendedName>
        <fullName evidence="4">F-box domain-containing protein</fullName>
    </recommendedName>
</protein>
<sequence length="557" mass="61201">MSAAVQAPTIDLLETELARARSALHHVPVNPLQYATLGEDVTAGALVAYKNNLIAYDHDFFSGNQRLTPKELGLVSVQEVVPTPAEEKTLELPTPPTNLLDLLSNNVILHHLAPLLSISSLLSLGSTCKTARVFIHNTPYVFRHLDLTTCRGATLPDPASRRDQSADDSQTEDDFYSAPLRGVFDRLQKQSILSSVRTLVLDGLPVPTNLIADIILTDRFNVNILSIRECLHLNEQKLMQTLAYAVRPSRPAGTPKVKGIYHFTPKESKGNSCPSRKPSSRREWWKSRTSSQSSLSSLSSSISASSDSSADDSLNEWYRPSGQLLRQPTEDGWAQVIKKCEGIIAFDAVLCRGPRHNVDLYSSTNTSQPQPEEGLLSPAIATISLGPRGCDGCRTSPEGPAIWGESPEYCFPLLNPLPLHASNVLEAKRPIPKNETAVMIASCAECMKNRWCHCCKKWFCFTCLPSPAEAVTRLSPHQTVVRRNGSRAERTPVPKLGPGVSKDCWECGPTCASCKVNRQLSCGTCYGEYCSEHNDGCSATQCDWCNMSSRRHGRNIF</sequence>
<reference evidence="3" key="1">
    <citation type="submission" date="2020-06" db="EMBL/GenBank/DDBJ databases">
        <title>A chromosome-scale genome assembly of Talaromyces rugulosus W13939.</title>
        <authorList>
            <person name="Wang B."/>
            <person name="Guo L."/>
            <person name="Ye K."/>
            <person name="Wang L."/>
        </authorList>
    </citation>
    <scope>NUCLEOTIDE SEQUENCE [LARGE SCALE GENOMIC DNA]</scope>
    <source>
        <strain evidence="3">W13939</strain>
    </source>
</reference>
<dbReference type="GeneID" id="55989522"/>
<evidence type="ECO:0000313" key="3">
    <source>
        <dbReference type="Proteomes" id="UP000509510"/>
    </source>
</evidence>